<feature type="domain" description="LRRCT" evidence="4">
    <location>
        <begin position="218"/>
        <end position="262"/>
    </location>
</feature>
<feature type="signal peptide" evidence="3">
    <location>
        <begin position="1"/>
        <end position="23"/>
    </location>
</feature>
<dbReference type="AlphaFoldDB" id="A0AA36B3P8"/>
<dbReference type="EMBL" id="OX597821">
    <property type="protein sequence ID" value="CAI9726808.1"/>
    <property type="molecule type" value="Genomic_DNA"/>
</dbReference>
<dbReference type="InterPro" id="IPR032675">
    <property type="entry name" value="LRR_dom_sf"/>
</dbReference>
<keyword evidence="1" id="KW-0433">Leucine-rich repeat</keyword>
<name>A0AA36B3P8_OCTVU</name>
<dbReference type="Proteomes" id="UP001162480">
    <property type="component" value="Chromosome 8"/>
</dbReference>
<dbReference type="PANTHER" id="PTHR24367:SF318">
    <property type="entry name" value="LEUCINE-RICH GLIOMA-INACTIVATED PROTEIN 1-LIKE"/>
    <property type="match status" value="1"/>
</dbReference>
<dbReference type="Gene3D" id="3.80.10.10">
    <property type="entry name" value="Ribonuclease Inhibitor"/>
    <property type="match status" value="1"/>
</dbReference>
<evidence type="ECO:0000313" key="6">
    <source>
        <dbReference type="Proteomes" id="UP001162480"/>
    </source>
</evidence>
<evidence type="ECO:0000256" key="2">
    <source>
        <dbReference type="ARBA" id="ARBA00022729"/>
    </source>
</evidence>
<evidence type="ECO:0000313" key="5">
    <source>
        <dbReference type="EMBL" id="CAI9726808.1"/>
    </source>
</evidence>
<keyword evidence="6" id="KW-1185">Reference proteome</keyword>
<protein>
    <recommendedName>
        <fullName evidence="4">LRRCT domain-containing protein</fullName>
    </recommendedName>
</protein>
<dbReference type="InterPro" id="IPR000483">
    <property type="entry name" value="Cys-rich_flank_reg_C"/>
</dbReference>
<organism evidence="5 6">
    <name type="scientific">Octopus vulgaris</name>
    <name type="common">Common octopus</name>
    <dbReference type="NCBI Taxonomy" id="6645"/>
    <lineage>
        <taxon>Eukaryota</taxon>
        <taxon>Metazoa</taxon>
        <taxon>Spiralia</taxon>
        <taxon>Lophotrochozoa</taxon>
        <taxon>Mollusca</taxon>
        <taxon>Cephalopoda</taxon>
        <taxon>Coleoidea</taxon>
        <taxon>Octopodiformes</taxon>
        <taxon>Octopoda</taxon>
        <taxon>Incirrata</taxon>
        <taxon>Octopodidae</taxon>
        <taxon>Octopus</taxon>
    </lineage>
</organism>
<evidence type="ECO:0000256" key="1">
    <source>
        <dbReference type="ARBA" id="ARBA00022614"/>
    </source>
</evidence>
<keyword evidence="2 3" id="KW-0732">Signal</keyword>
<dbReference type="SMART" id="SM00082">
    <property type="entry name" value="LRRCT"/>
    <property type="match status" value="1"/>
</dbReference>
<dbReference type="PANTHER" id="PTHR24367">
    <property type="entry name" value="LEUCINE-RICH REPEAT-CONTAINING PROTEIN"/>
    <property type="match status" value="1"/>
</dbReference>
<evidence type="ECO:0000259" key="4">
    <source>
        <dbReference type="SMART" id="SM00082"/>
    </source>
</evidence>
<feature type="chain" id="PRO_5041375968" description="LRRCT domain-containing protein" evidence="3">
    <location>
        <begin position="24"/>
        <end position="299"/>
    </location>
</feature>
<evidence type="ECO:0000256" key="3">
    <source>
        <dbReference type="SAM" id="SignalP"/>
    </source>
</evidence>
<sequence>MESSRKYWSVLILLVCCFEITYASKKRCPVECKCSGFKIECFSPSFPIHIPNKEIQSLSIRGKLQDIQGKAIVYHKEGSLLQLEINVDCINEIKPLAFAGTVKTIKFTAKHVFKINRHAFSNIDCQNFYIRDSNISFISGFAFGNISCNRLEVKNSNISTLDTDAFSVSHIGYVICAFNTFNCIGKNALVRTNDFEMIQNTIHQFHKQDALPVAFRKNKLTCDCSLKWFSTKENSAMPNNTCSGPPRYKGKVIQSEMFDSCNTDTESTTECPIPNISNILKWNMLVSSALLVITLIGFR</sequence>
<dbReference type="SUPFAM" id="SSF52058">
    <property type="entry name" value="L domain-like"/>
    <property type="match status" value="1"/>
</dbReference>
<proteinExistence type="predicted"/>
<reference evidence="5" key="1">
    <citation type="submission" date="2023-08" db="EMBL/GenBank/DDBJ databases">
        <authorList>
            <person name="Alioto T."/>
            <person name="Alioto T."/>
            <person name="Gomez Garrido J."/>
        </authorList>
    </citation>
    <scope>NUCLEOTIDE SEQUENCE</scope>
</reference>
<accession>A0AA36B3P8</accession>
<dbReference type="InterPro" id="IPR051295">
    <property type="entry name" value="LGI_related"/>
</dbReference>
<gene>
    <name evidence="5" type="ORF">OCTVUL_1B012378</name>
</gene>